<feature type="domain" description="C2H2-type" evidence="8">
    <location>
        <begin position="422"/>
        <end position="449"/>
    </location>
</feature>
<proteinExistence type="predicted"/>
<evidence type="ECO:0000256" key="7">
    <source>
        <dbReference type="SAM" id="MobiDB-lite"/>
    </source>
</evidence>
<dbReference type="Gene3D" id="3.30.160.60">
    <property type="entry name" value="Classic Zinc Finger"/>
    <property type="match status" value="5"/>
</dbReference>
<accession>A0AAV2SDT2</accession>
<feature type="domain" description="C2H2-type" evidence="8">
    <location>
        <begin position="308"/>
        <end position="335"/>
    </location>
</feature>
<dbReference type="EMBL" id="CAXKWB010056710">
    <property type="protein sequence ID" value="CAL4178656.1"/>
    <property type="molecule type" value="Genomic_DNA"/>
</dbReference>
<evidence type="ECO:0000256" key="4">
    <source>
        <dbReference type="ARBA" id="ARBA00022833"/>
    </source>
</evidence>
<keyword evidence="3 6" id="KW-0863">Zinc-finger</keyword>
<keyword evidence="1" id="KW-0479">Metal-binding</keyword>
<protein>
    <recommendedName>
        <fullName evidence="8">C2H2-type domain-containing protein</fullName>
    </recommendedName>
</protein>
<reference evidence="9 10" key="1">
    <citation type="submission" date="2024-05" db="EMBL/GenBank/DDBJ databases">
        <authorList>
            <person name="Wallberg A."/>
        </authorList>
    </citation>
    <scope>NUCLEOTIDE SEQUENCE [LARGE SCALE GENOMIC DNA]</scope>
</reference>
<evidence type="ECO:0000256" key="3">
    <source>
        <dbReference type="ARBA" id="ARBA00022771"/>
    </source>
</evidence>
<dbReference type="FunFam" id="3.30.160.60:FF:002343">
    <property type="entry name" value="Zinc finger protein 33A"/>
    <property type="match status" value="1"/>
</dbReference>
<keyword evidence="2" id="KW-0677">Repeat</keyword>
<dbReference type="Proteomes" id="UP001497623">
    <property type="component" value="Unassembled WGS sequence"/>
</dbReference>
<keyword evidence="5" id="KW-0539">Nucleus</keyword>
<dbReference type="InterPro" id="IPR013087">
    <property type="entry name" value="Znf_C2H2_type"/>
</dbReference>
<evidence type="ECO:0000256" key="6">
    <source>
        <dbReference type="PROSITE-ProRule" id="PRU00042"/>
    </source>
</evidence>
<keyword evidence="10" id="KW-1185">Reference proteome</keyword>
<keyword evidence="4" id="KW-0862">Zinc</keyword>
<evidence type="ECO:0000256" key="5">
    <source>
        <dbReference type="ARBA" id="ARBA00023242"/>
    </source>
</evidence>
<dbReference type="InterPro" id="IPR036236">
    <property type="entry name" value="Znf_C2H2_sf"/>
</dbReference>
<feature type="domain" description="C2H2-type" evidence="8">
    <location>
        <begin position="364"/>
        <end position="391"/>
    </location>
</feature>
<evidence type="ECO:0000313" key="10">
    <source>
        <dbReference type="Proteomes" id="UP001497623"/>
    </source>
</evidence>
<organism evidence="9 10">
    <name type="scientific">Meganyctiphanes norvegica</name>
    <name type="common">Northern krill</name>
    <name type="synonym">Thysanopoda norvegica</name>
    <dbReference type="NCBI Taxonomy" id="48144"/>
    <lineage>
        <taxon>Eukaryota</taxon>
        <taxon>Metazoa</taxon>
        <taxon>Ecdysozoa</taxon>
        <taxon>Arthropoda</taxon>
        <taxon>Crustacea</taxon>
        <taxon>Multicrustacea</taxon>
        <taxon>Malacostraca</taxon>
        <taxon>Eumalacostraca</taxon>
        <taxon>Eucarida</taxon>
        <taxon>Euphausiacea</taxon>
        <taxon>Euphausiidae</taxon>
        <taxon>Meganyctiphanes</taxon>
    </lineage>
</organism>
<sequence length="482" mass="55343">MESKIPNEKTFVVPKGPITFLMTKNGPIMIVTKNNQLPSQKALDETQQTLKKLKSQAVIAKPISEISGTKEQMNVKINKVNTKETTNILTAAATERSKSMRAKTLIDSLEQTGTTRNILTTTETERSQSMRAKTDIDNVKKFRTDGNILTAAETERSKSLRAKRLIDSLQPIERVGNVNFEADTNDSGIEYIKKKSQQIRNKKQYMTPNVTVKESKNKNKHYACHKCGESFEKIDSMMKHFAIHRNEKSSTPLSRKGKALPDKSSKKDIKHNLSEKKKKCSICDYIIKDSESMEIHMKIHEKMIQKPFSCDTCTEKFISNLELMDHIKTHTGEKVFSCLNCKQKFTQKQSLLSHLLSHTGEKPFSCTICKKKFATEKYLNNHKAKHIEGENNCPICQRVLSTKQAMKIHIKTHDYDKFEGKYVCGVCEMSFHSKDDLLHHLSNHTENFEPDEIFEESFLCPYCEEIFILREDLLKHFEDVHA</sequence>
<feature type="compositionally biased region" description="Basic and acidic residues" evidence="7">
    <location>
        <begin position="259"/>
        <end position="268"/>
    </location>
</feature>
<evidence type="ECO:0000259" key="8">
    <source>
        <dbReference type="PROSITE" id="PS50157"/>
    </source>
</evidence>
<dbReference type="PROSITE" id="PS50157">
    <property type="entry name" value="ZINC_FINGER_C2H2_2"/>
    <property type="match status" value="6"/>
</dbReference>
<evidence type="ECO:0000313" key="9">
    <source>
        <dbReference type="EMBL" id="CAL4178656.1"/>
    </source>
</evidence>
<feature type="domain" description="C2H2-type" evidence="8">
    <location>
        <begin position="336"/>
        <end position="363"/>
    </location>
</feature>
<dbReference type="GO" id="GO:0001228">
    <property type="term" value="F:DNA-binding transcription activator activity, RNA polymerase II-specific"/>
    <property type="evidence" value="ECO:0007669"/>
    <property type="project" value="TreeGrafter"/>
</dbReference>
<dbReference type="GO" id="GO:0005634">
    <property type="term" value="C:nucleus"/>
    <property type="evidence" value="ECO:0007669"/>
    <property type="project" value="TreeGrafter"/>
</dbReference>
<dbReference type="FunFam" id="3.30.160.60:FF:000446">
    <property type="entry name" value="Zinc finger protein"/>
    <property type="match status" value="1"/>
</dbReference>
<dbReference type="SMART" id="SM00355">
    <property type="entry name" value="ZnF_C2H2"/>
    <property type="match status" value="8"/>
</dbReference>
<dbReference type="AlphaFoldDB" id="A0AAV2SDT2"/>
<dbReference type="GO" id="GO:0008270">
    <property type="term" value="F:zinc ion binding"/>
    <property type="evidence" value="ECO:0007669"/>
    <property type="project" value="UniProtKB-KW"/>
</dbReference>
<dbReference type="GO" id="GO:0000978">
    <property type="term" value="F:RNA polymerase II cis-regulatory region sequence-specific DNA binding"/>
    <property type="evidence" value="ECO:0007669"/>
    <property type="project" value="TreeGrafter"/>
</dbReference>
<feature type="region of interest" description="Disordered" evidence="7">
    <location>
        <begin position="247"/>
        <end position="268"/>
    </location>
</feature>
<dbReference type="Pfam" id="PF12874">
    <property type="entry name" value="zf-met"/>
    <property type="match status" value="1"/>
</dbReference>
<evidence type="ECO:0000256" key="1">
    <source>
        <dbReference type="ARBA" id="ARBA00022723"/>
    </source>
</evidence>
<dbReference type="PANTHER" id="PTHR24393:SF34">
    <property type="entry name" value="PR_SET DOMAIN 13"/>
    <property type="match status" value="1"/>
</dbReference>
<dbReference type="Pfam" id="PF00096">
    <property type="entry name" value="zf-C2H2"/>
    <property type="match status" value="2"/>
</dbReference>
<feature type="domain" description="C2H2-type" evidence="8">
    <location>
        <begin position="458"/>
        <end position="482"/>
    </location>
</feature>
<dbReference type="SUPFAM" id="SSF57667">
    <property type="entry name" value="beta-beta-alpha zinc fingers"/>
    <property type="match status" value="4"/>
</dbReference>
<dbReference type="PROSITE" id="PS00028">
    <property type="entry name" value="ZINC_FINGER_C2H2_1"/>
    <property type="match status" value="8"/>
</dbReference>
<dbReference type="PANTHER" id="PTHR24393">
    <property type="entry name" value="ZINC FINGER PROTEIN"/>
    <property type="match status" value="1"/>
</dbReference>
<dbReference type="Pfam" id="PF13894">
    <property type="entry name" value="zf-C2H2_4"/>
    <property type="match status" value="1"/>
</dbReference>
<feature type="domain" description="C2H2-type" evidence="8">
    <location>
        <begin position="222"/>
        <end position="249"/>
    </location>
</feature>
<name>A0AAV2SDT2_MEGNR</name>
<gene>
    <name evidence="9" type="ORF">MNOR_LOCUS35053</name>
</gene>
<evidence type="ECO:0000256" key="2">
    <source>
        <dbReference type="ARBA" id="ARBA00022737"/>
    </source>
</evidence>
<comment type="caution">
    <text evidence="9">The sequence shown here is derived from an EMBL/GenBank/DDBJ whole genome shotgun (WGS) entry which is preliminary data.</text>
</comment>